<proteinExistence type="predicted"/>
<dbReference type="Proteomes" id="UP000017822">
    <property type="component" value="Unassembled WGS sequence"/>
</dbReference>
<gene>
    <name evidence="1" type="ORF">F753_12015</name>
</gene>
<accession>V4PSM6</accession>
<evidence type="ECO:0000313" key="2">
    <source>
        <dbReference type="Proteomes" id="UP000017822"/>
    </source>
</evidence>
<dbReference type="EMBL" id="AOFQ01000033">
    <property type="protein sequence ID" value="ESQ99140.1"/>
    <property type="molecule type" value="Genomic_DNA"/>
</dbReference>
<organism evidence="1 2">
    <name type="scientific">Stutzerimonas chloritidismutans AW-1</name>
    <dbReference type="NCBI Taxonomy" id="1263865"/>
    <lineage>
        <taxon>Bacteria</taxon>
        <taxon>Pseudomonadati</taxon>
        <taxon>Pseudomonadota</taxon>
        <taxon>Gammaproteobacteria</taxon>
        <taxon>Pseudomonadales</taxon>
        <taxon>Pseudomonadaceae</taxon>
        <taxon>Stutzerimonas</taxon>
    </lineage>
</organism>
<name>V4PSM6_STUCH</name>
<reference evidence="1 2" key="1">
    <citation type="submission" date="2013-07" db="EMBL/GenBank/DDBJ databases">
        <authorList>
            <person name="Schaap P.J."/>
            <person name="Mehboob F."/>
            <person name="Oosterkamp M.J."/>
            <person name="de Vos W.M."/>
            <person name="Stams A.J.M."/>
            <person name="Koehorst J.J."/>
        </authorList>
    </citation>
    <scope>NUCLEOTIDE SEQUENCE [LARGE SCALE GENOMIC DNA]</scope>
    <source>
        <strain evidence="1 2">AW-1</strain>
    </source>
</reference>
<protein>
    <submittedName>
        <fullName evidence="1">Uncharacterized protein</fullName>
    </submittedName>
</protein>
<comment type="caution">
    <text evidence="1">The sequence shown here is derived from an EMBL/GenBank/DDBJ whole genome shotgun (WGS) entry which is preliminary data.</text>
</comment>
<dbReference type="RefSeq" id="WP_023445431.1">
    <property type="nucleotide sequence ID" value="NZ_AOFQ01000033.1"/>
</dbReference>
<dbReference type="AlphaFoldDB" id="V4PSM6"/>
<evidence type="ECO:0000313" key="1">
    <source>
        <dbReference type="EMBL" id="ESQ99140.1"/>
    </source>
</evidence>
<sequence length="209" mass="23594">MTAPLQDALLDVRKAYRLLADYQQRMFELLGYIREQLGASAYHHQYVYPLPQGLDGLEKRDNSGRRYLPFYDLSAIWLKNNGQEAPWDNHRPGDLMFGAWVRSDTGFDQYSGQFSPEPVEQTRSELVLSVVVCDLPAAKPCDWYGNVWKGIGYPEDGEVNATDLPGYRCFTKAIALDDLVDKAAIEAALDEWRTLASHRLGLLGEAFSA</sequence>
<dbReference type="PATRIC" id="fig|1263865.4.peg.2328"/>